<dbReference type="GO" id="GO:0005829">
    <property type="term" value="C:cytosol"/>
    <property type="evidence" value="ECO:0007669"/>
    <property type="project" value="TreeGrafter"/>
</dbReference>
<dbReference type="InterPro" id="IPR039420">
    <property type="entry name" value="WalR-like"/>
</dbReference>
<dbReference type="PANTHER" id="PTHR48111:SF22">
    <property type="entry name" value="REGULATOR OF RPOS"/>
    <property type="match status" value="1"/>
</dbReference>
<dbReference type="OrthoDB" id="9802426at2"/>
<dbReference type="GO" id="GO:0000976">
    <property type="term" value="F:transcription cis-regulatory region binding"/>
    <property type="evidence" value="ECO:0007669"/>
    <property type="project" value="TreeGrafter"/>
</dbReference>
<dbReference type="CDD" id="cd17574">
    <property type="entry name" value="REC_OmpR"/>
    <property type="match status" value="1"/>
</dbReference>
<dbReference type="InterPro" id="IPR001867">
    <property type="entry name" value="OmpR/PhoB-type_DNA-bd"/>
</dbReference>
<evidence type="ECO:0000313" key="11">
    <source>
        <dbReference type="Proteomes" id="UP000198862"/>
    </source>
</evidence>
<keyword evidence="1 6" id="KW-0597">Phosphoprotein</keyword>
<dbReference type="SUPFAM" id="SSF52172">
    <property type="entry name" value="CheY-like"/>
    <property type="match status" value="1"/>
</dbReference>
<reference evidence="10 11" key="1">
    <citation type="submission" date="2016-10" db="EMBL/GenBank/DDBJ databases">
        <authorList>
            <person name="de Groot N.N."/>
        </authorList>
    </citation>
    <scope>NUCLEOTIDE SEQUENCE [LARGE SCALE GENOMIC DNA]</scope>
    <source>
        <strain evidence="10 11">DSM 6059</strain>
    </source>
</reference>
<evidence type="ECO:0000259" key="8">
    <source>
        <dbReference type="PROSITE" id="PS50110"/>
    </source>
</evidence>
<dbReference type="Gene3D" id="3.40.50.2300">
    <property type="match status" value="1"/>
</dbReference>
<dbReference type="FunFam" id="3.40.50.2300:FF:000001">
    <property type="entry name" value="DNA-binding response regulator PhoB"/>
    <property type="match status" value="1"/>
</dbReference>
<keyword evidence="11" id="KW-1185">Reference proteome</keyword>
<dbReference type="RefSeq" id="WP_091990625.1">
    <property type="nucleotide sequence ID" value="NZ_FOLO01000064.1"/>
</dbReference>
<keyword evidence="4 7" id="KW-0238">DNA-binding</keyword>
<dbReference type="PROSITE" id="PS51755">
    <property type="entry name" value="OMPR_PHOB"/>
    <property type="match status" value="1"/>
</dbReference>
<feature type="modified residue" description="4-aspartylphosphate" evidence="6">
    <location>
        <position position="51"/>
    </location>
</feature>
<dbReference type="EMBL" id="FOLO01000064">
    <property type="protein sequence ID" value="SFD51504.1"/>
    <property type="molecule type" value="Genomic_DNA"/>
</dbReference>
<feature type="domain" description="Response regulatory" evidence="8">
    <location>
        <begin position="2"/>
        <end position="117"/>
    </location>
</feature>
<dbReference type="STRING" id="1123010.SAMN02745724_04734"/>
<dbReference type="PANTHER" id="PTHR48111">
    <property type="entry name" value="REGULATOR OF RPOS"/>
    <property type="match status" value="1"/>
</dbReference>
<dbReference type="InterPro" id="IPR036388">
    <property type="entry name" value="WH-like_DNA-bd_sf"/>
</dbReference>
<dbReference type="Gene3D" id="6.10.250.690">
    <property type="match status" value="1"/>
</dbReference>
<dbReference type="PROSITE" id="PS50110">
    <property type="entry name" value="RESPONSE_REGULATORY"/>
    <property type="match status" value="1"/>
</dbReference>
<dbReference type="GO" id="GO:0000156">
    <property type="term" value="F:phosphorelay response regulator activity"/>
    <property type="evidence" value="ECO:0007669"/>
    <property type="project" value="TreeGrafter"/>
</dbReference>
<dbReference type="Gene3D" id="1.10.10.10">
    <property type="entry name" value="Winged helix-like DNA-binding domain superfamily/Winged helix DNA-binding domain"/>
    <property type="match status" value="1"/>
</dbReference>
<accession>A0A1I1SYH3</accession>
<dbReference type="InterPro" id="IPR001789">
    <property type="entry name" value="Sig_transdc_resp-reg_receiver"/>
</dbReference>
<evidence type="ECO:0000313" key="10">
    <source>
        <dbReference type="EMBL" id="SFD51504.1"/>
    </source>
</evidence>
<keyword evidence="3" id="KW-0805">Transcription regulation</keyword>
<evidence type="ECO:0000256" key="6">
    <source>
        <dbReference type="PROSITE-ProRule" id="PRU00169"/>
    </source>
</evidence>
<dbReference type="Pfam" id="PF00486">
    <property type="entry name" value="Trans_reg_C"/>
    <property type="match status" value="1"/>
</dbReference>
<feature type="DNA-binding region" description="OmpR/PhoB-type" evidence="7">
    <location>
        <begin position="125"/>
        <end position="222"/>
    </location>
</feature>
<dbReference type="GO" id="GO:0006355">
    <property type="term" value="P:regulation of DNA-templated transcription"/>
    <property type="evidence" value="ECO:0007669"/>
    <property type="project" value="InterPro"/>
</dbReference>
<sequence length="226" mass="25599">MRVLVVDDNYDIASSIVDYLEYNKHHADFAINGSSMLELVAQNSYDVIILDVMMPGLSGYEACEKLRQELMSNIPVLFLTARDTLKDKLQGFTAGADDYLVKPFAMEELLARANALSLRAIQHNTRLIEVFDIEIDLQKHSVKRQGSAIELPPNQFKLLVLLAKKSPDVVGKRTMEYTLWGEDIPDSDVLRSQMYQLRNKIDKPFSTALIKTIHKIGFKLAPNDNL</sequence>
<dbReference type="SMART" id="SM00862">
    <property type="entry name" value="Trans_reg_C"/>
    <property type="match status" value="1"/>
</dbReference>
<dbReference type="InterPro" id="IPR011006">
    <property type="entry name" value="CheY-like_superfamily"/>
</dbReference>
<evidence type="ECO:0000256" key="4">
    <source>
        <dbReference type="ARBA" id="ARBA00023125"/>
    </source>
</evidence>
<dbReference type="Pfam" id="PF00072">
    <property type="entry name" value="Response_reg"/>
    <property type="match status" value="1"/>
</dbReference>
<organism evidence="10 11">
    <name type="scientific">Pseudoalteromonas denitrificans DSM 6059</name>
    <dbReference type="NCBI Taxonomy" id="1123010"/>
    <lineage>
        <taxon>Bacteria</taxon>
        <taxon>Pseudomonadati</taxon>
        <taxon>Pseudomonadota</taxon>
        <taxon>Gammaproteobacteria</taxon>
        <taxon>Alteromonadales</taxon>
        <taxon>Pseudoalteromonadaceae</taxon>
        <taxon>Pseudoalteromonas</taxon>
    </lineage>
</organism>
<evidence type="ECO:0000259" key="9">
    <source>
        <dbReference type="PROSITE" id="PS51755"/>
    </source>
</evidence>
<name>A0A1I1SYH3_9GAMM</name>
<evidence type="ECO:0000256" key="1">
    <source>
        <dbReference type="ARBA" id="ARBA00022553"/>
    </source>
</evidence>
<dbReference type="CDD" id="cd00383">
    <property type="entry name" value="trans_reg_C"/>
    <property type="match status" value="1"/>
</dbReference>
<evidence type="ECO:0000256" key="5">
    <source>
        <dbReference type="ARBA" id="ARBA00023163"/>
    </source>
</evidence>
<dbReference type="Proteomes" id="UP000198862">
    <property type="component" value="Unassembled WGS sequence"/>
</dbReference>
<protein>
    <submittedName>
        <fullName evidence="10">DNA-binding response regulator, OmpR family, contains REC and winged-helix (WHTH) domain</fullName>
    </submittedName>
</protein>
<dbReference type="GO" id="GO:0032993">
    <property type="term" value="C:protein-DNA complex"/>
    <property type="evidence" value="ECO:0007669"/>
    <property type="project" value="TreeGrafter"/>
</dbReference>
<evidence type="ECO:0000256" key="7">
    <source>
        <dbReference type="PROSITE-ProRule" id="PRU01091"/>
    </source>
</evidence>
<proteinExistence type="predicted"/>
<gene>
    <name evidence="10" type="ORF">SAMN02745724_04734</name>
</gene>
<evidence type="ECO:0000256" key="2">
    <source>
        <dbReference type="ARBA" id="ARBA00023012"/>
    </source>
</evidence>
<dbReference type="AlphaFoldDB" id="A0A1I1SYH3"/>
<evidence type="ECO:0000256" key="3">
    <source>
        <dbReference type="ARBA" id="ARBA00023015"/>
    </source>
</evidence>
<dbReference type="SMART" id="SM00448">
    <property type="entry name" value="REC"/>
    <property type="match status" value="1"/>
</dbReference>
<keyword evidence="2" id="KW-0902">Two-component regulatory system</keyword>
<keyword evidence="5" id="KW-0804">Transcription</keyword>
<feature type="domain" description="OmpR/PhoB-type" evidence="9">
    <location>
        <begin position="125"/>
        <end position="222"/>
    </location>
</feature>